<evidence type="ECO:0000313" key="2">
    <source>
        <dbReference type="Proteomes" id="UP000824533"/>
    </source>
</evidence>
<gene>
    <name evidence="1" type="ORF">K1T71_001362</name>
</gene>
<keyword evidence="2" id="KW-1185">Reference proteome</keyword>
<accession>A0ACC1DHN1</accession>
<comment type="caution">
    <text evidence="1">The sequence shown here is derived from an EMBL/GenBank/DDBJ whole genome shotgun (WGS) entry which is preliminary data.</text>
</comment>
<dbReference type="EMBL" id="CM034388">
    <property type="protein sequence ID" value="KAJ0183386.1"/>
    <property type="molecule type" value="Genomic_DNA"/>
</dbReference>
<protein>
    <submittedName>
        <fullName evidence="1">Uncharacterized protein</fullName>
    </submittedName>
</protein>
<proteinExistence type="predicted"/>
<evidence type="ECO:0000313" key="1">
    <source>
        <dbReference type="EMBL" id="KAJ0183386.1"/>
    </source>
</evidence>
<organism evidence="1 2">
    <name type="scientific">Dendrolimus kikuchii</name>
    <dbReference type="NCBI Taxonomy" id="765133"/>
    <lineage>
        <taxon>Eukaryota</taxon>
        <taxon>Metazoa</taxon>
        <taxon>Ecdysozoa</taxon>
        <taxon>Arthropoda</taxon>
        <taxon>Hexapoda</taxon>
        <taxon>Insecta</taxon>
        <taxon>Pterygota</taxon>
        <taxon>Neoptera</taxon>
        <taxon>Endopterygota</taxon>
        <taxon>Lepidoptera</taxon>
        <taxon>Glossata</taxon>
        <taxon>Ditrysia</taxon>
        <taxon>Bombycoidea</taxon>
        <taxon>Lasiocampidae</taxon>
        <taxon>Dendrolimus</taxon>
    </lineage>
</organism>
<dbReference type="Proteomes" id="UP000824533">
    <property type="component" value="Linkage Group LG02"/>
</dbReference>
<reference evidence="1 2" key="1">
    <citation type="journal article" date="2021" name="Front. Genet.">
        <title>Chromosome-Level Genome Assembly Reveals Significant Gene Expansion in the Toll and IMD Signaling Pathways of Dendrolimus kikuchii.</title>
        <authorList>
            <person name="Zhou J."/>
            <person name="Wu P."/>
            <person name="Xiong Z."/>
            <person name="Liu N."/>
            <person name="Zhao N."/>
            <person name="Ji M."/>
            <person name="Qiu Y."/>
            <person name="Yang B."/>
        </authorList>
    </citation>
    <scope>NUCLEOTIDE SEQUENCE [LARGE SCALE GENOMIC DNA]</scope>
    <source>
        <strain evidence="1">Ann1</strain>
    </source>
</reference>
<name>A0ACC1DHN1_9NEOP</name>
<sequence length="243" mass="27276">MFENIMLFTSFLTLVCLTTCASPPYINKCKPEDSKCAKETAQVTIPIFAAGIAEYGVEQLDPVMFDKVDASSPNLKFILNNVTVTGTKTCEAKKIQRIKNEEKSKMLLRFLCDTELNGNYELKGQVLFLPVEGKGKAHVALRKTLIDLDLDIVETDGEDGKKHWHIKSWQQSFDLKDKSDVMFHNLFDGNEVLAQAARELFAASGNEIVKEIGSPMIKTVISKVVRNIEHFFKSLPIEDLSLD</sequence>